<dbReference type="GO" id="GO:0005886">
    <property type="term" value="C:plasma membrane"/>
    <property type="evidence" value="ECO:0007669"/>
    <property type="project" value="UniProtKB-SubCell"/>
</dbReference>
<sequence>MHTTLPQKEIKVWDLPVRVFHWSLAACFIIAYITEDDFISLHSYAGYTILGLILFRLIWGFVGTRHARFSDFIQPPQNVFSYLKRVLTFTAERYVGHNPAGGAMVFALLLSLILTTLSGMATYGVEQSAGPLAGLMNGLPVYVGKAAEEVHEFLANFTMLLVLFHLAGVLAASFQHSENLIRSMFTGRKQQSQ</sequence>
<feature type="domain" description="Cytochrome b561 bacterial/Ni-hydrogenase" evidence="7">
    <location>
        <begin position="12"/>
        <end position="187"/>
    </location>
</feature>
<evidence type="ECO:0000256" key="1">
    <source>
        <dbReference type="ARBA" id="ARBA00004651"/>
    </source>
</evidence>
<keyword evidence="2" id="KW-1003">Cell membrane</keyword>
<dbReference type="GO" id="GO:0009055">
    <property type="term" value="F:electron transfer activity"/>
    <property type="evidence" value="ECO:0007669"/>
    <property type="project" value="InterPro"/>
</dbReference>
<comment type="caution">
    <text evidence="8">The sequence shown here is derived from an EMBL/GenBank/DDBJ whole genome shotgun (WGS) entry which is preliminary data.</text>
</comment>
<dbReference type="GO" id="GO:0020037">
    <property type="term" value="F:heme binding"/>
    <property type="evidence" value="ECO:0007669"/>
    <property type="project" value="TreeGrafter"/>
</dbReference>
<feature type="transmembrane region" description="Helical" evidence="6">
    <location>
        <begin position="44"/>
        <end position="62"/>
    </location>
</feature>
<feature type="transmembrane region" description="Helical" evidence="6">
    <location>
        <begin position="103"/>
        <end position="125"/>
    </location>
</feature>
<dbReference type="EMBL" id="VMNH01000003">
    <property type="protein sequence ID" value="TVO78408.1"/>
    <property type="molecule type" value="Genomic_DNA"/>
</dbReference>
<feature type="transmembrane region" description="Helical" evidence="6">
    <location>
        <begin position="153"/>
        <end position="174"/>
    </location>
</feature>
<evidence type="ECO:0000313" key="9">
    <source>
        <dbReference type="Proteomes" id="UP000316649"/>
    </source>
</evidence>
<keyword evidence="3 6" id="KW-0812">Transmembrane</keyword>
<dbReference type="PANTHER" id="PTHR30485:SF2">
    <property type="entry name" value="BLL0597 PROTEIN"/>
    <property type="match status" value="1"/>
</dbReference>
<gene>
    <name evidence="8" type="ORF">FHP88_01710</name>
</gene>
<name>A0A557SLW1_9GAMM</name>
<dbReference type="RefSeq" id="WP_144357253.1">
    <property type="nucleotide sequence ID" value="NZ_VMNH01000003.1"/>
</dbReference>
<accession>A0A557SLW1</accession>
<dbReference type="Pfam" id="PF01292">
    <property type="entry name" value="Ni_hydr_CYTB"/>
    <property type="match status" value="1"/>
</dbReference>
<keyword evidence="9" id="KW-1185">Reference proteome</keyword>
<feature type="transmembrane region" description="Helical" evidence="6">
    <location>
        <begin position="12"/>
        <end position="32"/>
    </location>
</feature>
<keyword evidence="5 6" id="KW-0472">Membrane</keyword>
<dbReference type="InterPro" id="IPR011577">
    <property type="entry name" value="Cyt_b561_bac/Ni-Hgenase"/>
</dbReference>
<evidence type="ECO:0000256" key="4">
    <source>
        <dbReference type="ARBA" id="ARBA00022989"/>
    </source>
</evidence>
<comment type="subcellular location">
    <subcellularLocation>
        <location evidence="1">Cell membrane</location>
        <topology evidence="1">Multi-pass membrane protein</topology>
    </subcellularLocation>
</comment>
<dbReference type="GO" id="GO:0022904">
    <property type="term" value="P:respiratory electron transport chain"/>
    <property type="evidence" value="ECO:0007669"/>
    <property type="project" value="InterPro"/>
</dbReference>
<dbReference type="SUPFAM" id="SSF81342">
    <property type="entry name" value="Transmembrane di-heme cytochromes"/>
    <property type="match status" value="1"/>
</dbReference>
<evidence type="ECO:0000256" key="5">
    <source>
        <dbReference type="ARBA" id="ARBA00023136"/>
    </source>
</evidence>
<dbReference type="InterPro" id="IPR051542">
    <property type="entry name" value="Hydrogenase_cytochrome"/>
</dbReference>
<evidence type="ECO:0000256" key="2">
    <source>
        <dbReference type="ARBA" id="ARBA00022475"/>
    </source>
</evidence>
<dbReference type="OrthoDB" id="196472at2"/>
<organism evidence="8 9">
    <name type="scientific">Sedimenticola selenatireducens</name>
    <dbReference type="NCBI Taxonomy" id="191960"/>
    <lineage>
        <taxon>Bacteria</taxon>
        <taxon>Pseudomonadati</taxon>
        <taxon>Pseudomonadota</taxon>
        <taxon>Gammaproteobacteria</taxon>
        <taxon>Chromatiales</taxon>
        <taxon>Sedimenticolaceae</taxon>
        <taxon>Sedimenticola</taxon>
    </lineage>
</organism>
<proteinExistence type="predicted"/>
<dbReference type="InterPro" id="IPR016174">
    <property type="entry name" value="Di-haem_cyt_TM"/>
</dbReference>
<protein>
    <submittedName>
        <fullName evidence="8">Cytochrome B</fullName>
    </submittedName>
</protein>
<reference evidence="8 9" key="1">
    <citation type="submission" date="2019-07" db="EMBL/GenBank/DDBJ databases">
        <title>The pathways for chlorine oxyanion respiration interact through the shared metabolite chlorate.</title>
        <authorList>
            <person name="Barnum T.P."/>
            <person name="Cheng Y."/>
            <person name="Hill K.A."/>
            <person name="Lucas L.N."/>
            <person name="Carlson H.K."/>
            <person name="Coates J.D."/>
        </authorList>
    </citation>
    <scope>NUCLEOTIDE SEQUENCE [LARGE SCALE GENOMIC DNA]</scope>
    <source>
        <strain evidence="8 9">BK-1</strain>
    </source>
</reference>
<evidence type="ECO:0000256" key="6">
    <source>
        <dbReference type="SAM" id="Phobius"/>
    </source>
</evidence>
<evidence type="ECO:0000259" key="7">
    <source>
        <dbReference type="Pfam" id="PF01292"/>
    </source>
</evidence>
<evidence type="ECO:0000256" key="3">
    <source>
        <dbReference type="ARBA" id="ARBA00022692"/>
    </source>
</evidence>
<dbReference type="Proteomes" id="UP000316649">
    <property type="component" value="Unassembled WGS sequence"/>
</dbReference>
<evidence type="ECO:0000313" key="8">
    <source>
        <dbReference type="EMBL" id="TVO78408.1"/>
    </source>
</evidence>
<dbReference type="AlphaFoldDB" id="A0A557SLW1"/>
<dbReference type="PANTHER" id="PTHR30485">
    <property type="entry name" value="NI/FE-HYDROGENASE 1 B-TYPE CYTOCHROME SUBUNIT"/>
    <property type="match status" value="1"/>
</dbReference>
<keyword evidence="4 6" id="KW-1133">Transmembrane helix</keyword>
<dbReference type="Gene3D" id="1.20.950.20">
    <property type="entry name" value="Transmembrane di-heme cytochromes, Chain C"/>
    <property type="match status" value="1"/>
</dbReference>